<dbReference type="PANTHER" id="PTHR22045">
    <property type="entry name" value="PROLINE AND SERINE-RICH PROTEIN 3"/>
    <property type="match status" value="1"/>
</dbReference>
<evidence type="ECO:0000313" key="2">
    <source>
        <dbReference type="EMBL" id="KAK2177388.1"/>
    </source>
</evidence>
<accession>A0AAD9KV87</accession>
<sequence>MSAIFDISKYSRHNPFLESPVQQSFYHPSVPRPVEDTMKQAPLSVEGKSWEVCGDLSPSDDHFLKASLYYTSKFPRADGVSPEGGGSSKFNESWPDSEKPSSLSVSGNVSFGGELYAAHSQMWTSSPMSVFEKDAQRDKRHMDHLMDHHVDHHVPERDTSGGHGVTPGTDGSVLSKYIDRFRHGTPLSREERERAGTVKTQDFWWLSADNVRGSYDGLKSRHLEEKADRLLQRTVSSLGSSEPIVSTDGLGSSLSETPRSLHEEPYRPVFTRAPVTERASSGPLPRRQPLPEDDILAQWRLRCKMEERDTQHHTDRQSHMDR</sequence>
<gene>
    <name evidence="2" type="ORF">NP493_599g01023</name>
</gene>
<feature type="region of interest" description="Disordered" evidence="1">
    <location>
        <begin position="77"/>
        <end position="105"/>
    </location>
</feature>
<dbReference type="EMBL" id="JAODUO010000600">
    <property type="protein sequence ID" value="KAK2177388.1"/>
    <property type="molecule type" value="Genomic_DNA"/>
</dbReference>
<comment type="caution">
    <text evidence="2">The sequence shown here is derived from an EMBL/GenBank/DDBJ whole genome shotgun (WGS) entry which is preliminary data.</text>
</comment>
<organism evidence="2 3">
    <name type="scientific">Ridgeia piscesae</name>
    <name type="common">Tubeworm</name>
    <dbReference type="NCBI Taxonomy" id="27915"/>
    <lineage>
        <taxon>Eukaryota</taxon>
        <taxon>Metazoa</taxon>
        <taxon>Spiralia</taxon>
        <taxon>Lophotrochozoa</taxon>
        <taxon>Annelida</taxon>
        <taxon>Polychaeta</taxon>
        <taxon>Sedentaria</taxon>
        <taxon>Canalipalpata</taxon>
        <taxon>Sabellida</taxon>
        <taxon>Siboglinidae</taxon>
        <taxon>Ridgeia</taxon>
    </lineage>
</organism>
<dbReference type="AlphaFoldDB" id="A0AAD9KV87"/>
<name>A0AAD9KV87_RIDPI</name>
<reference evidence="2" key="1">
    <citation type="journal article" date="2023" name="Mol. Biol. Evol.">
        <title>Third-Generation Sequencing Reveals the Adaptive Role of the Epigenome in Three Deep-Sea Polychaetes.</title>
        <authorList>
            <person name="Perez M."/>
            <person name="Aroh O."/>
            <person name="Sun Y."/>
            <person name="Lan Y."/>
            <person name="Juniper S.K."/>
            <person name="Young C.R."/>
            <person name="Angers B."/>
            <person name="Qian P.Y."/>
        </authorList>
    </citation>
    <scope>NUCLEOTIDE SEQUENCE</scope>
    <source>
        <strain evidence="2">R07B-5</strain>
    </source>
</reference>
<feature type="compositionally biased region" description="Polar residues" evidence="1">
    <location>
        <begin position="239"/>
        <end position="258"/>
    </location>
</feature>
<feature type="region of interest" description="Disordered" evidence="1">
    <location>
        <begin position="239"/>
        <end position="292"/>
    </location>
</feature>
<dbReference type="Proteomes" id="UP001209878">
    <property type="component" value="Unassembled WGS sequence"/>
</dbReference>
<proteinExistence type="predicted"/>
<dbReference type="InterPro" id="IPR037646">
    <property type="entry name" value="PROSER3"/>
</dbReference>
<protein>
    <submittedName>
        <fullName evidence="2">Uncharacterized protein</fullName>
    </submittedName>
</protein>
<evidence type="ECO:0000313" key="3">
    <source>
        <dbReference type="Proteomes" id="UP001209878"/>
    </source>
</evidence>
<feature type="region of interest" description="Disordered" evidence="1">
    <location>
        <begin position="153"/>
        <end position="172"/>
    </location>
</feature>
<evidence type="ECO:0000256" key="1">
    <source>
        <dbReference type="SAM" id="MobiDB-lite"/>
    </source>
</evidence>
<keyword evidence="3" id="KW-1185">Reference proteome</keyword>
<dbReference type="PANTHER" id="PTHR22045:SF6">
    <property type="entry name" value="PROLINE AND SERINE-RICH PROTEIN 3"/>
    <property type="match status" value="1"/>
</dbReference>